<dbReference type="FunFam" id="3.40.50.1100:FF:000024">
    <property type="entry name" value="Probable threonine synthase"/>
    <property type="match status" value="1"/>
</dbReference>
<dbReference type="NCBIfam" id="TIGR00260">
    <property type="entry name" value="thrC"/>
    <property type="match status" value="1"/>
</dbReference>
<dbReference type="EMBL" id="MBFR01000038">
    <property type="protein sequence ID" value="PVU96202.1"/>
    <property type="molecule type" value="Genomic_DNA"/>
</dbReference>
<evidence type="ECO:0000256" key="2">
    <source>
        <dbReference type="ARBA" id="ARBA00004979"/>
    </source>
</evidence>
<dbReference type="GO" id="GO:0009088">
    <property type="term" value="P:threonine biosynthetic process"/>
    <property type="evidence" value="ECO:0007669"/>
    <property type="project" value="UniProtKB-UniPathway"/>
</dbReference>
<dbReference type="UniPathway" id="UPA00050">
    <property type="reaction ID" value="UER00065"/>
</dbReference>
<gene>
    <name evidence="12" type="ORF">BB561_001326</name>
</gene>
<feature type="domain" description="Tryptophan synthase beta chain-like PALP" evidence="10">
    <location>
        <begin position="89"/>
        <end position="342"/>
    </location>
</feature>
<keyword evidence="6" id="KW-0791">Threonine biosynthesis</keyword>
<dbReference type="Proteomes" id="UP000245383">
    <property type="component" value="Unassembled WGS sequence"/>
</dbReference>
<evidence type="ECO:0000256" key="1">
    <source>
        <dbReference type="ARBA" id="ARBA00001933"/>
    </source>
</evidence>
<dbReference type="SUPFAM" id="SSF53686">
    <property type="entry name" value="Tryptophan synthase beta subunit-like PLP-dependent enzymes"/>
    <property type="match status" value="1"/>
</dbReference>
<dbReference type="GO" id="GO:0004795">
    <property type="term" value="F:threonine synthase activity"/>
    <property type="evidence" value="ECO:0007669"/>
    <property type="project" value="UniProtKB-EC"/>
</dbReference>
<reference evidence="12 13" key="1">
    <citation type="journal article" date="2018" name="MBio">
        <title>Comparative Genomics Reveals the Core Gene Toolbox for the Fungus-Insect Symbiosis.</title>
        <authorList>
            <person name="Wang Y."/>
            <person name="Stata M."/>
            <person name="Wang W."/>
            <person name="Stajich J.E."/>
            <person name="White M.M."/>
            <person name="Moncalvo J.M."/>
        </authorList>
    </citation>
    <scope>NUCLEOTIDE SEQUENCE [LARGE SCALE GENOMIC DNA]</scope>
    <source>
        <strain evidence="12 13">SWE-8-4</strain>
    </source>
</reference>
<keyword evidence="5" id="KW-0028">Amino-acid biosynthesis</keyword>
<dbReference type="OrthoDB" id="5203861at2759"/>
<comment type="pathway">
    <text evidence="2">Amino-acid biosynthesis; L-threonine biosynthesis; L-threonine from L-aspartate: step 5/5.</text>
</comment>
<dbReference type="STRING" id="133385.A0A2T9YV36"/>
<protein>
    <recommendedName>
        <fullName evidence="4">threonine synthase</fullName>
        <ecNumber evidence="4">4.2.3.1</ecNumber>
    </recommendedName>
</protein>
<comment type="cofactor">
    <cofactor evidence="1 9">
        <name>pyridoxal 5'-phosphate</name>
        <dbReference type="ChEBI" id="CHEBI:597326"/>
    </cofactor>
</comment>
<dbReference type="GO" id="GO:0030170">
    <property type="term" value="F:pyridoxal phosphate binding"/>
    <property type="evidence" value="ECO:0007669"/>
    <property type="project" value="InterPro"/>
</dbReference>
<comment type="similarity">
    <text evidence="3">Belongs to the threonine synthase family.</text>
</comment>
<dbReference type="PROSITE" id="PS00165">
    <property type="entry name" value="DEHYDRATASE_SER_THR"/>
    <property type="match status" value="1"/>
</dbReference>
<evidence type="ECO:0000313" key="13">
    <source>
        <dbReference type="Proteomes" id="UP000245383"/>
    </source>
</evidence>
<dbReference type="EC" id="4.2.3.1" evidence="4"/>
<evidence type="ECO:0000259" key="10">
    <source>
        <dbReference type="Pfam" id="PF00291"/>
    </source>
</evidence>
<dbReference type="PANTHER" id="PTHR42690:SF1">
    <property type="entry name" value="THREONINE SYNTHASE-LIKE 2"/>
    <property type="match status" value="1"/>
</dbReference>
<dbReference type="InterPro" id="IPR000634">
    <property type="entry name" value="Ser/Thr_deHydtase_PyrdxlP-BS"/>
</dbReference>
<evidence type="ECO:0000256" key="6">
    <source>
        <dbReference type="ARBA" id="ARBA00022697"/>
    </source>
</evidence>
<evidence type="ECO:0000256" key="4">
    <source>
        <dbReference type="ARBA" id="ARBA00013028"/>
    </source>
</evidence>
<evidence type="ECO:0000256" key="7">
    <source>
        <dbReference type="ARBA" id="ARBA00022898"/>
    </source>
</evidence>
<keyword evidence="7 9" id="KW-0663">Pyridoxal phosphate</keyword>
<evidence type="ECO:0000256" key="5">
    <source>
        <dbReference type="ARBA" id="ARBA00022605"/>
    </source>
</evidence>
<dbReference type="Pfam" id="PF00291">
    <property type="entry name" value="PALP"/>
    <property type="match status" value="1"/>
</dbReference>
<organism evidence="12 13">
    <name type="scientific">Smittium simulii</name>
    <dbReference type="NCBI Taxonomy" id="133385"/>
    <lineage>
        <taxon>Eukaryota</taxon>
        <taxon>Fungi</taxon>
        <taxon>Fungi incertae sedis</taxon>
        <taxon>Zoopagomycota</taxon>
        <taxon>Kickxellomycotina</taxon>
        <taxon>Harpellomycetes</taxon>
        <taxon>Harpellales</taxon>
        <taxon>Legeriomycetaceae</taxon>
        <taxon>Smittium</taxon>
    </lineage>
</organism>
<dbReference type="Gene3D" id="3.40.50.1100">
    <property type="match status" value="2"/>
</dbReference>
<name>A0A2T9YV36_9FUNG</name>
<dbReference type="CDD" id="cd01560">
    <property type="entry name" value="Thr-synth_2"/>
    <property type="match status" value="1"/>
</dbReference>
<dbReference type="InterPro" id="IPR001926">
    <property type="entry name" value="TrpB-like_PALP"/>
</dbReference>
<comment type="caution">
    <text evidence="12">The sequence shown here is derived from an EMBL/GenBank/DDBJ whole genome shotgun (WGS) entry which is preliminary data.</text>
</comment>
<proteinExistence type="inferred from homology"/>
<dbReference type="InterPro" id="IPR037158">
    <property type="entry name" value="Thr_synth_N_sf"/>
</dbReference>
<dbReference type="FunFam" id="3.90.1380.10:FF:000003">
    <property type="entry name" value="THR4p Threonine synthase"/>
    <property type="match status" value="1"/>
</dbReference>
<dbReference type="InterPro" id="IPR004450">
    <property type="entry name" value="Thr_synthase-like"/>
</dbReference>
<dbReference type="Gene3D" id="3.90.1380.10">
    <property type="entry name" value="Threonine synthase, N-terminal domain"/>
    <property type="match status" value="1"/>
</dbReference>
<dbReference type="Pfam" id="PF14821">
    <property type="entry name" value="Thr_synth_N"/>
    <property type="match status" value="1"/>
</dbReference>
<evidence type="ECO:0000256" key="3">
    <source>
        <dbReference type="ARBA" id="ARBA00005517"/>
    </source>
</evidence>
<feature type="domain" description="Threonine synthase N-terminal" evidence="11">
    <location>
        <begin position="3"/>
        <end position="81"/>
    </location>
</feature>
<dbReference type="InterPro" id="IPR051166">
    <property type="entry name" value="Threonine_Synthase"/>
</dbReference>
<dbReference type="AlphaFoldDB" id="A0A2T9YV36"/>
<sequence>MLYRSTRGKCSNYSFEEAVMAGLASDGGLFIPQEFPKLPDNFLSEWKDKSFSELSFEIISLFVDPSEIPSADLKQIIEKSYSTFTDPDVTPLVQIDKEHDLWILELFHGPTFAFKDVALQFLGNLFEYILIRRNAARKSNDEPIHKLTVVGATSGDTGGAAIYGLRGKDNISVFILHPNNRVSPIQKAQMTTVPDKNIHNVAIDGTFDNCQDIVKALFGMEEFRNKHSLGAINSINWARILAQIVYYFHAYFQLVRAGHSDPKIVFFTPTGNFGDILAGYYAHRLGLPVEKLIVSTNANDILDRFFKTGRYEKGSHGVLETPSPAMDILISSNFERLLWYLAYESETTESDESLKVSEASNIVANWMENLKTHGCIEVKPETLAHSRKIFMSGATDDQKIYQTIKHYYDIESSETKTKYLLDPHTAVGVNIANSLKQTLSSDLGGKSFKSVCLSTAHPSKFVEAVNHSLADITPKFDHNTILPDQFVGILDREQRCTHLPNNNQAVIDFIETTLN</sequence>
<evidence type="ECO:0000259" key="11">
    <source>
        <dbReference type="Pfam" id="PF14821"/>
    </source>
</evidence>
<keyword evidence="13" id="KW-1185">Reference proteome</keyword>
<dbReference type="Pfam" id="PF24857">
    <property type="entry name" value="THR4_C"/>
    <property type="match status" value="1"/>
</dbReference>
<evidence type="ECO:0000256" key="9">
    <source>
        <dbReference type="PIRSR" id="PIRSR604450-51"/>
    </source>
</evidence>
<keyword evidence="8" id="KW-0456">Lyase</keyword>
<evidence type="ECO:0000256" key="8">
    <source>
        <dbReference type="ARBA" id="ARBA00023239"/>
    </source>
</evidence>
<dbReference type="InterPro" id="IPR029144">
    <property type="entry name" value="Thr_synth_N"/>
</dbReference>
<dbReference type="PANTHER" id="PTHR42690">
    <property type="entry name" value="THREONINE SYNTHASE FAMILY MEMBER"/>
    <property type="match status" value="1"/>
</dbReference>
<feature type="modified residue" description="N6-(pyridoxal phosphate)lysine" evidence="9">
    <location>
        <position position="115"/>
    </location>
</feature>
<dbReference type="InterPro" id="IPR036052">
    <property type="entry name" value="TrpB-like_PALP_sf"/>
</dbReference>
<evidence type="ECO:0000313" key="12">
    <source>
        <dbReference type="EMBL" id="PVU96202.1"/>
    </source>
</evidence>
<accession>A0A2T9YV36</accession>